<sequence length="179" mass="20862">MSSYSKRILKKLAEKSALPVEFLKPNEPQDAKISYAITRALKNLVDSGFAEIHKSERQNYARITPRGKTKLNSLLLEGTDALVPQTWDEFWRIIILDLPEERKRERESLRYLLKKANFVCIKNTVWISPHPYEHLFMNIKKDLGFSTELMIIVTDKLDEETNHAFLEAARPYRTARSGR</sequence>
<comment type="caution">
    <text evidence="2">The sequence shown here is derived from an EMBL/GenBank/DDBJ whole genome shotgun (WGS) entry which is preliminary data.</text>
</comment>
<name>A0A1F6W3J4_9BACT</name>
<dbReference type="EMBL" id="MFUG01000003">
    <property type="protein sequence ID" value="OGI76459.1"/>
    <property type="molecule type" value="Genomic_DNA"/>
</dbReference>
<evidence type="ECO:0000313" key="3">
    <source>
        <dbReference type="Proteomes" id="UP000179275"/>
    </source>
</evidence>
<dbReference type="Proteomes" id="UP000179275">
    <property type="component" value="Unassembled WGS sequence"/>
</dbReference>
<dbReference type="STRING" id="1801756.A3C67_02405"/>
<feature type="domain" description="Transcriptional repressor PaaX-like central Cas2-like" evidence="1">
    <location>
        <begin position="85"/>
        <end position="163"/>
    </location>
</feature>
<accession>A0A1F6W3J4</accession>
<evidence type="ECO:0000313" key="2">
    <source>
        <dbReference type="EMBL" id="OGI76459.1"/>
    </source>
</evidence>
<dbReference type="InterPro" id="IPR048846">
    <property type="entry name" value="PaaX-like_central"/>
</dbReference>
<dbReference type="AlphaFoldDB" id="A0A1F6W3J4"/>
<evidence type="ECO:0000259" key="1">
    <source>
        <dbReference type="Pfam" id="PF20803"/>
    </source>
</evidence>
<organism evidence="2 3">
    <name type="scientific">Candidatus Nomurabacteria bacterium RIFCSPHIGHO2_02_FULL_42_19</name>
    <dbReference type="NCBI Taxonomy" id="1801756"/>
    <lineage>
        <taxon>Bacteria</taxon>
        <taxon>Candidatus Nomuraibacteriota</taxon>
    </lineage>
</organism>
<dbReference type="Gene3D" id="3.30.70.2650">
    <property type="match status" value="1"/>
</dbReference>
<protein>
    <recommendedName>
        <fullName evidence="1">Transcriptional repressor PaaX-like central Cas2-like domain-containing protein</fullName>
    </recommendedName>
</protein>
<proteinExistence type="predicted"/>
<dbReference type="Pfam" id="PF20803">
    <property type="entry name" value="PaaX_M"/>
    <property type="match status" value="1"/>
</dbReference>
<gene>
    <name evidence="2" type="ORF">A3C67_02405</name>
</gene>
<reference evidence="2 3" key="1">
    <citation type="journal article" date="2016" name="Nat. Commun.">
        <title>Thousands of microbial genomes shed light on interconnected biogeochemical processes in an aquifer system.</title>
        <authorList>
            <person name="Anantharaman K."/>
            <person name="Brown C.T."/>
            <person name="Hug L.A."/>
            <person name="Sharon I."/>
            <person name="Castelle C.J."/>
            <person name="Probst A.J."/>
            <person name="Thomas B.C."/>
            <person name="Singh A."/>
            <person name="Wilkins M.J."/>
            <person name="Karaoz U."/>
            <person name="Brodie E.L."/>
            <person name="Williams K.H."/>
            <person name="Hubbard S.S."/>
            <person name="Banfield J.F."/>
        </authorList>
    </citation>
    <scope>NUCLEOTIDE SEQUENCE [LARGE SCALE GENOMIC DNA]</scope>
</reference>